<accession>A0ABY5FZX0</accession>
<evidence type="ECO:0000313" key="2">
    <source>
        <dbReference type="EMBL" id="UTT63395.1"/>
    </source>
</evidence>
<evidence type="ECO:0000313" key="3">
    <source>
        <dbReference type="Proteomes" id="UP001060039"/>
    </source>
</evidence>
<dbReference type="SUPFAM" id="SSF55729">
    <property type="entry name" value="Acyl-CoA N-acyltransferases (Nat)"/>
    <property type="match status" value="1"/>
</dbReference>
<protein>
    <submittedName>
        <fullName evidence="2">GNAT family N-acetyltransferase</fullName>
    </submittedName>
</protein>
<proteinExistence type="predicted"/>
<dbReference type="PANTHER" id="PTHR43610">
    <property type="entry name" value="BLL6696 PROTEIN"/>
    <property type="match status" value="1"/>
</dbReference>
<name>A0ABY5FZX0_9MICO</name>
<feature type="domain" description="N-acetyltransferase" evidence="1">
    <location>
        <begin position="16"/>
        <end position="159"/>
    </location>
</feature>
<keyword evidence="3" id="KW-1185">Reference proteome</keyword>
<gene>
    <name evidence="2" type="ORF">NNL39_04630</name>
</gene>
<dbReference type="InterPro" id="IPR016181">
    <property type="entry name" value="Acyl_CoA_acyltransferase"/>
</dbReference>
<sequence>MVAADLPFVALEGHGLRLEPYDPAHLPGLTAALGRPEVFAGGWGGGPAGARTGDDFAAWLPTYLPVGRAHVYVVRSLSVPDAAPPIIGTSTILDLAPAAESAHIGYTAYAPETWGSSVNPAAKLLLLGHLFDHGYGRVKLQADVRNARSRAGIEKLGAQFEGVARRDAQRADGSWRDAAVYSIVVDEWPAVRDGLLERLGELEG</sequence>
<organism evidence="2 3">
    <name type="scientific">Microcella humidisoli</name>
    <dbReference type="NCBI Taxonomy" id="2963406"/>
    <lineage>
        <taxon>Bacteria</taxon>
        <taxon>Bacillati</taxon>
        <taxon>Actinomycetota</taxon>
        <taxon>Actinomycetes</taxon>
        <taxon>Micrococcales</taxon>
        <taxon>Microbacteriaceae</taxon>
        <taxon>Microcella</taxon>
    </lineage>
</organism>
<dbReference type="PANTHER" id="PTHR43610:SF1">
    <property type="entry name" value="N-ACETYLTRANSFERASE DOMAIN-CONTAINING PROTEIN"/>
    <property type="match status" value="1"/>
</dbReference>
<dbReference type="Proteomes" id="UP001060039">
    <property type="component" value="Chromosome"/>
</dbReference>
<dbReference type="EMBL" id="CP101497">
    <property type="protein sequence ID" value="UTT63395.1"/>
    <property type="molecule type" value="Genomic_DNA"/>
</dbReference>
<dbReference type="InterPro" id="IPR000182">
    <property type="entry name" value="GNAT_dom"/>
</dbReference>
<dbReference type="RefSeq" id="WP_255160527.1">
    <property type="nucleotide sequence ID" value="NZ_CP101497.1"/>
</dbReference>
<evidence type="ECO:0000259" key="1">
    <source>
        <dbReference type="Pfam" id="PF13302"/>
    </source>
</evidence>
<reference evidence="2" key="1">
    <citation type="submission" date="2022-07" db="EMBL/GenBank/DDBJ databases">
        <title>Taxonomic analysis of Microcella humidisoli nov. sp., isolated from riverside soil.</title>
        <authorList>
            <person name="Molina K.M."/>
            <person name="Kim S.B."/>
        </authorList>
    </citation>
    <scope>NUCLEOTIDE SEQUENCE</scope>
    <source>
        <strain evidence="2">MMS21-STM10</strain>
    </source>
</reference>
<dbReference type="Gene3D" id="3.40.630.30">
    <property type="match status" value="1"/>
</dbReference>
<dbReference type="Pfam" id="PF13302">
    <property type="entry name" value="Acetyltransf_3"/>
    <property type="match status" value="1"/>
</dbReference>